<proteinExistence type="predicted"/>
<keyword evidence="3" id="KW-1185">Reference proteome</keyword>
<name>A0A6N7Z6Z4_9PSEU</name>
<dbReference type="PANTHER" id="PTHR43355">
    <property type="entry name" value="FLAVIN REDUCTASE (NADPH)"/>
    <property type="match status" value="1"/>
</dbReference>
<dbReference type="InterPro" id="IPR051606">
    <property type="entry name" value="Polyketide_Oxido-like"/>
</dbReference>
<evidence type="ECO:0000313" key="2">
    <source>
        <dbReference type="EMBL" id="MTD55476.1"/>
    </source>
</evidence>
<protein>
    <submittedName>
        <fullName evidence="2">NAD(P)H-binding protein</fullName>
    </submittedName>
</protein>
<dbReference type="OrthoDB" id="3763081at2"/>
<dbReference type="Proteomes" id="UP000440096">
    <property type="component" value="Unassembled WGS sequence"/>
</dbReference>
<reference evidence="2 3" key="1">
    <citation type="submission" date="2019-11" db="EMBL/GenBank/DDBJ databases">
        <title>Draft genome of Amycolatopsis RM579.</title>
        <authorList>
            <person name="Duangmal K."/>
            <person name="Mingma R."/>
        </authorList>
    </citation>
    <scope>NUCLEOTIDE SEQUENCE [LARGE SCALE GENOMIC DNA]</scope>
    <source>
        <strain evidence="2 3">RM579</strain>
    </source>
</reference>
<dbReference type="AlphaFoldDB" id="A0A6N7Z6Z4"/>
<dbReference type="SUPFAM" id="SSF51735">
    <property type="entry name" value="NAD(P)-binding Rossmann-fold domains"/>
    <property type="match status" value="1"/>
</dbReference>
<dbReference type="InterPro" id="IPR016040">
    <property type="entry name" value="NAD(P)-bd_dom"/>
</dbReference>
<dbReference type="GO" id="GO:0004074">
    <property type="term" value="F:biliverdin reductase [NAD(P)H] activity"/>
    <property type="evidence" value="ECO:0007669"/>
    <property type="project" value="TreeGrafter"/>
</dbReference>
<evidence type="ECO:0000313" key="3">
    <source>
        <dbReference type="Proteomes" id="UP000440096"/>
    </source>
</evidence>
<dbReference type="GO" id="GO:0042602">
    <property type="term" value="F:riboflavin reductase (NADPH) activity"/>
    <property type="evidence" value="ECO:0007669"/>
    <property type="project" value="TreeGrafter"/>
</dbReference>
<feature type="domain" description="NAD(P)-binding" evidence="1">
    <location>
        <begin position="9"/>
        <end position="132"/>
    </location>
</feature>
<comment type="caution">
    <text evidence="2">The sequence shown here is derived from an EMBL/GenBank/DDBJ whole genome shotgun (WGS) entry which is preliminary data.</text>
</comment>
<accession>A0A6N7Z6Z4</accession>
<dbReference type="Gene3D" id="3.40.50.720">
    <property type="entry name" value="NAD(P)-binding Rossmann-like Domain"/>
    <property type="match status" value="1"/>
</dbReference>
<dbReference type="InterPro" id="IPR036291">
    <property type="entry name" value="NAD(P)-bd_dom_sf"/>
</dbReference>
<gene>
    <name evidence="2" type="ORF">GKO32_16035</name>
</gene>
<dbReference type="EMBL" id="WMBA01000022">
    <property type="protein sequence ID" value="MTD55476.1"/>
    <property type="molecule type" value="Genomic_DNA"/>
</dbReference>
<sequence length="142" mass="15102">MISVFGHVAGSPPDLQTEGTRGIVTAMHAHGVRRIISLSGAGLPSPEDRPLLADRLLGGALRAIARSVLRDAAGHLLVLRESRSDWTVVRAPRLTDTPPRGSYAVGVVGTNRVRSISRADLADAIVDQLTDESQMQRLPLVG</sequence>
<evidence type="ECO:0000259" key="1">
    <source>
        <dbReference type="Pfam" id="PF13460"/>
    </source>
</evidence>
<dbReference type="Pfam" id="PF13460">
    <property type="entry name" value="NAD_binding_10"/>
    <property type="match status" value="1"/>
</dbReference>
<organism evidence="2 3">
    <name type="scientific">Amycolatopsis pithecellobii</name>
    <dbReference type="NCBI Taxonomy" id="664692"/>
    <lineage>
        <taxon>Bacteria</taxon>
        <taxon>Bacillati</taxon>
        <taxon>Actinomycetota</taxon>
        <taxon>Actinomycetes</taxon>
        <taxon>Pseudonocardiales</taxon>
        <taxon>Pseudonocardiaceae</taxon>
        <taxon>Amycolatopsis</taxon>
    </lineage>
</organism>
<dbReference type="PANTHER" id="PTHR43355:SF2">
    <property type="entry name" value="FLAVIN REDUCTASE (NADPH)"/>
    <property type="match status" value="1"/>
</dbReference>